<comment type="subcellular location">
    <subcellularLocation>
        <location evidence="1">Membrane</location>
        <topology evidence="1">Multi-pass membrane protein</topology>
    </subcellularLocation>
</comment>
<dbReference type="AlphaFoldDB" id="A0A316YXE0"/>
<keyword evidence="5 7" id="KW-0472">Membrane</keyword>
<dbReference type="Proteomes" id="UP000245768">
    <property type="component" value="Unassembled WGS sequence"/>
</dbReference>
<evidence type="ECO:0000256" key="5">
    <source>
        <dbReference type="ARBA" id="ARBA00023136"/>
    </source>
</evidence>
<dbReference type="STRING" id="215250.A0A316YXE0"/>
<evidence type="ECO:0000313" key="8">
    <source>
        <dbReference type="EMBL" id="PWN93792.1"/>
    </source>
</evidence>
<feature type="transmembrane region" description="Helical" evidence="7">
    <location>
        <begin position="365"/>
        <end position="384"/>
    </location>
</feature>
<dbReference type="InParanoid" id="A0A316YXE0"/>
<protein>
    <submittedName>
        <fullName evidence="8">MFS general substrate transporter</fullName>
    </submittedName>
</protein>
<feature type="transmembrane region" description="Helical" evidence="7">
    <location>
        <begin position="457"/>
        <end position="478"/>
    </location>
</feature>
<evidence type="ECO:0000256" key="1">
    <source>
        <dbReference type="ARBA" id="ARBA00004141"/>
    </source>
</evidence>
<feature type="region of interest" description="Disordered" evidence="6">
    <location>
        <begin position="1"/>
        <end position="21"/>
    </location>
</feature>
<feature type="compositionally biased region" description="Basic and acidic residues" evidence="6">
    <location>
        <begin position="1"/>
        <end position="16"/>
    </location>
</feature>
<accession>A0A316YXE0</accession>
<dbReference type="InterPro" id="IPR036259">
    <property type="entry name" value="MFS_trans_sf"/>
</dbReference>
<dbReference type="GO" id="GO:0016020">
    <property type="term" value="C:membrane"/>
    <property type="evidence" value="ECO:0007669"/>
    <property type="project" value="UniProtKB-SubCell"/>
</dbReference>
<dbReference type="Gene3D" id="1.20.1250.20">
    <property type="entry name" value="MFS general substrate transporter like domains"/>
    <property type="match status" value="2"/>
</dbReference>
<organism evidence="8 9">
    <name type="scientific">Acaromyces ingoldii</name>
    <dbReference type="NCBI Taxonomy" id="215250"/>
    <lineage>
        <taxon>Eukaryota</taxon>
        <taxon>Fungi</taxon>
        <taxon>Dikarya</taxon>
        <taxon>Basidiomycota</taxon>
        <taxon>Ustilaginomycotina</taxon>
        <taxon>Exobasidiomycetes</taxon>
        <taxon>Exobasidiales</taxon>
        <taxon>Cryptobasidiaceae</taxon>
        <taxon>Acaromyces</taxon>
    </lineage>
</organism>
<keyword evidence="2" id="KW-0813">Transport</keyword>
<gene>
    <name evidence="8" type="ORF">FA10DRAFT_274063</name>
</gene>
<reference evidence="8 9" key="1">
    <citation type="journal article" date="2018" name="Mol. Biol. Evol.">
        <title>Broad Genomic Sampling Reveals a Smut Pathogenic Ancestry of the Fungal Clade Ustilaginomycotina.</title>
        <authorList>
            <person name="Kijpornyongpan T."/>
            <person name="Mondo S.J."/>
            <person name="Barry K."/>
            <person name="Sandor L."/>
            <person name="Lee J."/>
            <person name="Lipzen A."/>
            <person name="Pangilinan J."/>
            <person name="LaButti K."/>
            <person name="Hainaut M."/>
            <person name="Henrissat B."/>
            <person name="Grigoriev I.V."/>
            <person name="Spatafora J.W."/>
            <person name="Aime M.C."/>
        </authorList>
    </citation>
    <scope>NUCLEOTIDE SEQUENCE [LARGE SCALE GENOMIC DNA]</scope>
    <source>
        <strain evidence="8 9">MCA 4198</strain>
    </source>
</reference>
<feature type="transmembrane region" description="Helical" evidence="7">
    <location>
        <begin position="215"/>
        <end position="236"/>
    </location>
</feature>
<feature type="transmembrane region" description="Helical" evidence="7">
    <location>
        <begin position="390"/>
        <end position="413"/>
    </location>
</feature>
<feature type="transmembrane region" description="Helical" evidence="7">
    <location>
        <begin position="296"/>
        <end position="313"/>
    </location>
</feature>
<dbReference type="SUPFAM" id="SSF103473">
    <property type="entry name" value="MFS general substrate transporter"/>
    <property type="match status" value="1"/>
</dbReference>
<evidence type="ECO:0000256" key="2">
    <source>
        <dbReference type="ARBA" id="ARBA00022448"/>
    </source>
</evidence>
<dbReference type="RefSeq" id="XP_025380990.1">
    <property type="nucleotide sequence ID" value="XM_025523198.1"/>
</dbReference>
<dbReference type="GO" id="GO:0022857">
    <property type="term" value="F:transmembrane transporter activity"/>
    <property type="evidence" value="ECO:0007669"/>
    <property type="project" value="InterPro"/>
</dbReference>
<sequence length="518" mass="59276">MSHRQDSFSDGEKEEPGSVSAVADAQYECRHRYDPSFEWDAEEEKRLVRKLDIKIMCFVWVMFMSLDLIRRNINRALPDQFLKDLRINQNDFNNGQVIFFASFLFMELPSGLISKKVGADIWVPVQIVTWSILCSIQAAMKSKTSFFILRALVGAAQGGFIPDMCLYLSYFYTSHELTTRLSWFYTVLGISQILGSLLAAGFIELRGLHGLAGWQYLFAFEGLITGVVGIFAFFWMPPSVTSTKGLLRGRNGWFTEREEKILVNRVLRDDPTKGDMNNRTGVNLKGLWRAMKEKDLWPIYLLGLVIYIPFQPPQTYLSLTLKQLGFTTLHSNLLAIPSQFLFAVNCLWMSWLARRLNERSFVSSLANIWTLPLLVALYCIPRSLESYWSWVRFALLSLIASFPYCHPTVISWLSRNSLSVRNRAVSMCFYNMSYQIGSIAATRIFTQGDQPFYGKGIAALIAISAFAIVQCWLTKAYYIARNRSKQAKWAALTPDEQVEYKLTSQDEGAVRLDSRFVH</sequence>
<evidence type="ECO:0000256" key="4">
    <source>
        <dbReference type="ARBA" id="ARBA00022989"/>
    </source>
</evidence>
<feature type="transmembrane region" description="Helical" evidence="7">
    <location>
        <begin position="425"/>
        <end position="445"/>
    </location>
</feature>
<feature type="transmembrane region" description="Helical" evidence="7">
    <location>
        <begin position="333"/>
        <end position="353"/>
    </location>
</feature>
<feature type="transmembrane region" description="Helical" evidence="7">
    <location>
        <begin position="146"/>
        <end position="171"/>
    </location>
</feature>
<dbReference type="FunFam" id="1.20.1250.20:FF:000106">
    <property type="entry name" value="MFS transporter, putative"/>
    <property type="match status" value="1"/>
</dbReference>
<dbReference type="PANTHER" id="PTHR43791:SF65">
    <property type="entry name" value="MAJOR FACILITATOR SUPERFAMILY (MFS) PROFILE DOMAIN-CONTAINING PROTEIN-RELATED"/>
    <property type="match status" value="1"/>
</dbReference>
<evidence type="ECO:0000313" key="9">
    <source>
        <dbReference type="Proteomes" id="UP000245768"/>
    </source>
</evidence>
<keyword evidence="9" id="KW-1185">Reference proteome</keyword>
<dbReference type="EMBL" id="KZ819634">
    <property type="protein sequence ID" value="PWN93792.1"/>
    <property type="molecule type" value="Genomic_DNA"/>
</dbReference>
<dbReference type="PANTHER" id="PTHR43791">
    <property type="entry name" value="PERMEASE-RELATED"/>
    <property type="match status" value="1"/>
</dbReference>
<dbReference type="InterPro" id="IPR011701">
    <property type="entry name" value="MFS"/>
</dbReference>
<dbReference type="OrthoDB" id="1935484at2759"/>
<keyword evidence="4 7" id="KW-1133">Transmembrane helix</keyword>
<evidence type="ECO:0000256" key="3">
    <source>
        <dbReference type="ARBA" id="ARBA00022692"/>
    </source>
</evidence>
<name>A0A316YXE0_9BASI</name>
<proteinExistence type="predicted"/>
<feature type="transmembrane region" description="Helical" evidence="7">
    <location>
        <begin position="183"/>
        <end position="203"/>
    </location>
</feature>
<keyword evidence="3 7" id="KW-0812">Transmembrane</keyword>
<evidence type="ECO:0000256" key="7">
    <source>
        <dbReference type="SAM" id="Phobius"/>
    </source>
</evidence>
<dbReference type="Pfam" id="PF07690">
    <property type="entry name" value="MFS_1"/>
    <property type="match status" value="1"/>
</dbReference>
<dbReference type="GeneID" id="37045114"/>
<evidence type="ECO:0000256" key="6">
    <source>
        <dbReference type="SAM" id="MobiDB-lite"/>
    </source>
</evidence>